<proteinExistence type="predicted"/>
<sequence length="67" mass="7410">MKKVVVSCISNDCQFELRFQTVNLGHENVIVWGCFTVSGTGQNTVLDSVLSSASYQRALEDNVKPFV</sequence>
<name>A0A3P8RQI5_AMPPE</name>
<evidence type="ECO:0000313" key="2">
    <source>
        <dbReference type="Proteomes" id="UP000265080"/>
    </source>
</evidence>
<dbReference type="AlphaFoldDB" id="A0A3P8RQI5"/>
<organism evidence="1 2">
    <name type="scientific">Amphiprion percula</name>
    <name type="common">Orange clownfish</name>
    <name type="synonym">Lutjanus percula</name>
    <dbReference type="NCBI Taxonomy" id="161767"/>
    <lineage>
        <taxon>Eukaryota</taxon>
        <taxon>Metazoa</taxon>
        <taxon>Chordata</taxon>
        <taxon>Craniata</taxon>
        <taxon>Vertebrata</taxon>
        <taxon>Euteleostomi</taxon>
        <taxon>Actinopterygii</taxon>
        <taxon>Neopterygii</taxon>
        <taxon>Teleostei</taxon>
        <taxon>Neoteleostei</taxon>
        <taxon>Acanthomorphata</taxon>
        <taxon>Ovalentaria</taxon>
        <taxon>Pomacentridae</taxon>
        <taxon>Amphiprion</taxon>
    </lineage>
</organism>
<dbReference type="Proteomes" id="UP000265080">
    <property type="component" value="Chromosome 6"/>
</dbReference>
<evidence type="ECO:0000313" key="1">
    <source>
        <dbReference type="Ensembl" id="ENSAPEP00000002367.1"/>
    </source>
</evidence>
<dbReference type="GO" id="GO:0003676">
    <property type="term" value="F:nucleic acid binding"/>
    <property type="evidence" value="ECO:0007669"/>
    <property type="project" value="InterPro"/>
</dbReference>
<reference evidence="1 2" key="1">
    <citation type="submission" date="2018-03" db="EMBL/GenBank/DDBJ databases">
        <title>Finding Nemo's genes: A chromosome-scale reference assembly of the genome of the orange clownfish Amphiprion percula.</title>
        <authorList>
            <person name="Lehmann R."/>
        </authorList>
    </citation>
    <scope>NUCLEOTIDE SEQUENCE</scope>
</reference>
<dbReference type="Gene3D" id="3.30.420.10">
    <property type="entry name" value="Ribonuclease H-like superfamily/Ribonuclease H"/>
    <property type="match status" value="1"/>
</dbReference>
<protein>
    <submittedName>
        <fullName evidence="1">Uncharacterized protein</fullName>
    </submittedName>
</protein>
<dbReference type="Ensembl" id="ENSAPET00000002424.1">
    <property type="protein sequence ID" value="ENSAPEP00000002367.1"/>
    <property type="gene ID" value="ENSAPEG00000001723.1"/>
</dbReference>
<keyword evidence="2" id="KW-1185">Reference proteome</keyword>
<accession>A0A3P8RQI5</accession>
<dbReference type="InterPro" id="IPR036397">
    <property type="entry name" value="RNaseH_sf"/>
</dbReference>
<reference evidence="1" key="2">
    <citation type="submission" date="2025-08" db="UniProtKB">
        <authorList>
            <consortium name="Ensembl"/>
        </authorList>
    </citation>
    <scope>IDENTIFICATION</scope>
</reference>
<reference evidence="1" key="3">
    <citation type="submission" date="2025-09" db="UniProtKB">
        <authorList>
            <consortium name="Ensembl"/>
        </authorList>
    </citation>
    <scope>IDENTIFICATION</scope>
</reference>